<dbReference type="PROSITE" id="PS51383">
    <property type="entry name" value="YJEF_C_3"/>
    <property type="match status" value="1"/>
</dbReference>
<dbReference type="Pfam" id="PF01256">
    <property type="entry name" value="Carb_kinase"/>
    <property type="match status" value="1"/>
</dbReference>
<proteinExistence type="inferred from homology"/>
<dbReference type="OrthoDB" id="9806925at2"/>
<evidence type="ECO:0000256" key="4">
    <source>
        <dbReference type="ARBA" id="ARBA00023027"/>
    </source>
</evidence>
<feature type="binding site" evidence="6">
    <location>
        <position position="234"/>
    </location>
    <ligand>
        <name>(6S)-NADPHX</name>
        <dbReference type="ChEBI" id="CHEBI:64076"/>
    </ligand>
</feature>
<evidence type="ECO:0000256" key="5">
    <source>
        <dbReference type="ARBA" id="ARBA00023239"/>
    </source>
</evidence>
<evidence type="ECO:0000259" key="8">
    <source>
        <dbReference type="PROSITE" id="PS51383"/>
    </source>
</evidence>
<dbReference type="GO" id="GO:0052855">
    <property type="term" value="F:ADP-dependent NAD(P)H-hydrate dehydratase activity"/>
    <property type="evidence" value="ECO:0007669"/>
    <property type="project" value="UniProtKB-UniRule"/>
</dbReference>
<keyword evidence="2 6" id="KW-0067">ATP-binding</keyword>
<dbReference type="GO" id="GO:0005524">
    <property type="term" value="F:ATP binding"/>
    <property type="evidence" value="ECO:0007669"/>
    <property type="project" value="UniProtKB-KW"/>
</dbReference>
<dbReference type="InterPro" id="IPR017953">
    <property type="entry name" value="Carbohydrate_kinase_pred_CS"/>
</dbReference>
<gene>
    <name evidence="6" type="primary">nnrD</name>
    <name evidence="9" type="ORF">E4U03_08150</name>
</gene>
<feature type="domain" description="YjeF C-terminal" evidence="8">
    <location>
        <begin position="8"/>
        <end position="307"/>
    </location>
</feature>
<sequence length="307" mass="31404">MASAKELTHRDVEQYVTSPTSSSHKYTRGVLGLLTGSDTYPGAALMSARAAVNTGVGMVRFAGTSSLNFQVQLAVPEAVCSVGEAENLHVDAWALGSGIAGEAREAEALAVLAGGQPAVIDAGAISLAARLVADGLELTAHHILTPHAGELVDALTWIFALAPSALHAVDPGLTEPPGREQVEADPYRFARLLAQATGATVLLKGGVTIFAAPTGEFLQSTSKNHWLATAGSGDTLTGILGALLARYQAEESAPGALSADYARLAGAVVRVHQLAAGLVHGTGISGPTPPTLVAQKIPEAVAIFLER</sequence>
<comment type="cofactor">
    <cofactor evidence="6">
        <name>Mg(2+)</name>
        <dbReference type="ChEBI" id="CHEBI:18420"/>
    </cofactor>
</comment>
<dbReference type="PANTHER" id="PTHR12592">
    <property type="entry name" value="ATP-DEPENDENT (S)-NAD(P)H-HYDRATE DEHYDRATASE FAMILY MEMBER"/>
    <property type="match status" value="1"/>
</dbReference>
<feature type="region of interest" description="Disordered" evidence="7">
    <location>
        <begin position="1"/>
        <end position="24"/>
    </location>
</feature>
<feature type="compositionally biased region" description="Polar residues" evidence="7">
    <location>
        <begin position="15"/>
        <end position="24"/>
    </location>
</feature>
<feature type="binding site" evidence="6">
    <location>
        <begin position="204"/>
        <end position="208"/>
    </location>
    <ligand>
        <name>AMP</name>
        <dbReference type="ChEBI" id="CHEBI:456215"/>
    </ligand>
</feature>
<comment type="caution">
    <text evidence="9">The sequence shown here is derived from an EMBL/GenBank/DDBJ whole genome shotgun (WGS) entry which is preliminary data.</text>
</comment>
<dbReference type="CDD" id="cd01171">
    <property type="entry name" value="YXKO-related"/>
    <property type="match status" value="1"/>
</dbReference>
<dbReference type="Gene3D" id="3.40.1190.20">
    <property type="match status" value="1"/>
</dbReference>
<keyword evidence="4 6" id="KW-0520">NAD</keyword>
<evidence type="ECO:0000256" key="2">
    <source>
        <dbReference type="ARBA" id="ARBA00022840"/>
    </source>
</evidence>
<dbReference type="InterPro" id="IPR000631">
    <property type="entry name" value="CARKD"/>
</dbReference>
<dbReference type="GO" id="GO:0110051">
    <property type="term" value="P:metabolite repair"/>
    <property type="evidence" value="ECO:0007669"/>
    <property type="project" value="TreeGrafter"/>
</dbReference>
<comment type="catalytic activity">
    <reaction evidence="6">
        <text>(6S)-NADHX + ADP = AMP + phosphate + NADH + H(+)</text>
        <dbReference type="Rhea" id="RHEA:32223"/>
        <dbReference type="ChEBI" id="CHEBI:15378"/>
        <dbReference type="ChEBI" id="CHEBI:43474"/>
        <dbReference type="ChEBI" id="CHEBI:57945"/>
        <dbReference type="ChEBI" id="CHEBI:64074"/>
        <dbReference type="ChEBI" id="CHEBI:456215"/>
        <dbReference type="ChEBI" id="CHEBI:456216"/>
        <dbReference type="EC" id="4.2.1.136"/>
    </reaction>
</comment>
<organism evidence="9 10">
    <name type="scientific">Rothia nasimurium</name>
    <dbReference type="NCBI Taxonomy" id="85336"/>
    <lineage>
        <taxon>Bacteria</taxon>
        <taxon>Bacillati</taxon>
        <taxon>Actinomycetota</taxon>
        <taxon>Actinomycetes</taxon>
        <taxon>Micrococcales</taxon>
        <taxon>Micrococcaceae</taxon>
        <taxon>Rothia</taxon>
    </lineage>
</organism>
<reference evidence="9 10" key="1">
    <citation type="submission" date="2019-03" db="EMBL/GenBank/DDBJ databases">
        <title>Diversity of the mouse oral microbiome.</title>
        <authorList>
            <person name="Joseph S."/>
            <person name="Aduse-Opoku J."/>
            <person name="Curtis M."/>
            <person name="Wade W."/>
            <person name="Hashim A."/>
        </authorList>
    </citation>
    <scope>NUCLEOTIDE SEQUENCE [LARGE SCALE GENOMIC DNA]</scope>
    <source>
        <strain evidence="10">irhom_31</strain>
    </source>
</reference>
<name>A0A4Y9F3C4_9MICC</name>
<feature type="compositionally biased region" description="Basic and acidic residues" evidence="7">
    <location>
        <begin position="1"/>
        <end position="13"/>
    </location>
</feature>
<feature type="binding site" evidence="6">
    <location>
        <position position="98"/>
    </location>
    <ligand>
        <name>(6S)-NADPHX</name>
        <dbReference type="ChEBI" id="CHEBI:64076"/>
    </ligand>
</feature>
<dbReference type="RefSeq" id="WP_135013052.1">
    <property type="nucleotide sequence ID" value="NZ_JADGLK010000027.1"/>
</dbReference>
<evidence type="ECO:0000256" key="3">
    <source>
        <dbReference type="ARBA" id="ARBA00022857"/>
    </source>
</evidence>
<evidence type="ECO:0000256" key="6">
    <source>
        <dbReference type="HAMAP-Rule" id="MF_01965"/>
    </source>
</evidence>
<dbReference type="PANTHER" id="PTHR12592:SF0">
    <property type="entry name" value="ATP-DEPENDENT (S)-NAD(P)H-HYDRATE DEHYDRATASE"/>
    <property type="match status" value="1"/>
</dbReference>
<dbReference type="Proteomes" id="UP000297951">
    <property type="component" value="Unassembled WGS sequence"/>
</dbReference>
<dbReference type="InterPro" id="IPR029056">
    <property type="entry name" value="Ribokinase-like"/>
</dbReference>
<dbReference type="PROSITE" id="PS01050">
    <property type="entry name" value="YJEF_C_2"/>
    <property type="match status" value="1"/>
</dbReference>
<dbReference type="EC" id="4.2.1.136" evidence="6"/>
<dbReference type="EMBL" id="SPQC01000027">
    <property type="protein sequence ID" value="TFU21761.1"/>
    <property type="molecule type" value="Genomic_DNA"/>
</dbReference>
<evidence type="ECO:0000313" key="10">
    <source>
        <dbReference type="Proteomes" id="UP000297951"/>
    </source>
</evidence>
<dbReference type="AlphaFoldDB" id="A0A4Y9F3C4"/>
<keyword evidence="3 6" id="KW-0521">NADP</keyword>
<dbReference type="SUPFAM" id="SSF53613">
    <property type="entry name" value="Ribokinase-like"/>
    <property type="match status" value="1"/>
</dbReference>
<comment type="catalytic activity">
    <reaction evidence="6">
        <text>(6S)-NADPHX + ADP = AMP + phosphate + NADPH + H(+)</text>
        <dbReference type="Rhea" id="RHEA:32235"/>
        <dbReference type="ChEBI" id="CHEBI:15378"/>
        <dbReference type="ChEBI" id="CHEBI:43474"/>
        <dbReference type="ChEBI" id="CHEBI:57783"/>
        <dbReference type="ChEBI" id="CHEBI:64076"/>
        <dbReference type="ChEBI" id="CHEBI:456215"/>
        <dbReference type="ChEBI" id="CHEBI:456216"/>
        <dbReference type="EC" id="4.2.1.136"/>
    </reaction>
</comment>
<protein>
    <recommendedName>
        <fullName evidence="6">ADP-dependent (S)-NAD(P)H-hydrate dehydratase</fullName>
        <ecNumber evidence="6">4.2.1.136</ecNumber>
    </recommendedName>
    <alternativeName>
        <fullName evidence="6">ADP-dependent NAD(P)HX dehydratase</fullName>
    </alternativeName>
</protein>
<comment type="similarity">
    <text evidence="6">Belongs to the NnrD/CARKD family.</text>
</comment>
<feature type="binding site" evidence="6">
    <location>
        <position position="43"/>
    </location>
    <ligand>
        <name>(6S)-NADPHX</name>
        <dbReference type="ChEBI" id="CHEBI:64076"/>
    </ligand>
</feature>
<feature type="binding site" evidence="6">
    <location>
        <position position="233"/>
    </location>
    <ligand>
        <name>AMP</name>
        <dbReference type="ChEBI" id="CHEBI:456215"/>
    </ligand>
</feature>
<feature type="binding site" evidence="6">
    <location>
        <position position="147"/>
    </location>
    <ligand>
        <name>(6S)-NADPHX</name>
        <dbReference type="ChEBI" id="CHEBI:64076"/>
    </ligand>
</feature>
<dbReference type="GO" id="GO:0052856">
    <property type="term" value="F:NAD(P)HX epimerase activity"/>
    <property type="evidence" value="ECO:0007669"/>
    <property type="project" value="TreeGrafter"/>
</dbReference>
<evidence type="ECO:0000256" key="7">
    <source>
        <dbReference type="SAM" id="MobiDB-lite"/>
    </source>
</evidence>
<keyword evidence="5 6" id="KW-0456">Lyase</keyword>
<comment type="function">
    <text evidence="6">Catalyzes the dehydration of the S-form of NAD(P)HX at the expense of ADP, which is converted to AMP. Together with NAD(P)HX epimerase, which catalyzes the epimerization of the S- and R-forms, the enzyme allows the repair of both epimers of NAD(P)HX, a damaged form of NAD(P)H that is a result of enzymatic or heat-dependent hydration.</text>
</comment>
<keyword evidence="1 6" id="KW-0547">Nucleotide-binding</keyword>
<evidence type="ECO:0000313" key="9">
    <source>
        <dbReference type="EMBL" id="TFU21761.1"/>
    </source>
</evidence>
<dbReference type="GO" id="GO:0046496">
    <property type="term" value="P:nicotinamide nucleotide metabolic process"/>
    <property type="evidence" value="ECO:0007669"/>
    <property type="project" value="UniProtKB-UniRule"/>
</dbReference>
<evidence type="ECO:0000256" key="1">
    <source>
        <dbReference type="ARBA" id="ARBA00022741"/>
    </source>
</evidence>
<accession>A0A4Y9F3C4</accession>
<comment type="subunit">
    <text evidence="6">Homotetramer.</text>
</comment>
<dbReference type="HAMAP" id="MF_01965">
    <property type="entry name" value="NADHX_dehydratase"/>
    <property type="match status" value="1"/>
</dbReference>